<reference evidence="2" key="3">
    <citation type="submission" date="2018-08" db="EMBL/GenBank/DDBJ databases">
        <title>Leveraging single-cell genomics to expand the Fungal Tree of Life.</title>
        <authorList>
            <consortium name="DOE Joint Genome Institute"/>
            <person name="Ahrendt S.R."/>
            <person name="Quandt C.A."/>
            <person name="Ciobanu D."/>
            <person name="Clum A."/>
            <person name="Salamov A."/>
            <person name="Andreopoulos B."/>
            <person name="Cheng J.-F."/>
            <person name="Woyke T."/>
            <person name="Pelin A."/>
            <person name="Henrissat B."/>
            <person name="Reynolds N."/>
            <person name="Benny G.L."/>
            <person name="Smith M.E."/>
            <person name="James T.Y."/>
            <person name="Grigoriev I.V."/>
        </authorList>
    </citation>
    <scope>NUCLEOTIDE SEQUENCE</scope>
    <source>
        <strain evidence="2">ATCC 52028</strain>
    </source>
</reference>
<feature type="compositionally biased region" description="Low complexity" evidence="1">
    <location>
        <begin position="105"/>
        <end position="118"/>
    </location>
</feature>
<sequence>MDYGFSSNFYAAQHWTASASARSVSTTPLGFQASPSSPPSAAASASPSASASATRRHSARRSKRSAVPPSPRDAHRDTAAAITIPAAASCGTASDPSPTHSLTPSVARSMASSADDADARSAGRMSVATTAVDAAGPGAVADAAVGTVVAQRSRSVSPVSTAATAHPVAVAAASPDAAAVDASDASDADDEDDTRSLTTRNEPPILEVVLEPFWAPARVTARVWPSTTRSGANAAPPPVDASQGLGTDPPRLDAAAAAAVPPALTPPAPSSRRGSILDTAATILPAAMSRRGSTPSVVPKPGAGASTGTDGTYLTVPSASTYAGATPAAGAGAMPAVIDNDILVSALQTLVLQSAKQTGAPPTAYGTPMEASREVMSDASAAPTPASGSGGGGGGFFRLFTRQRHANASKTASTGTSPSAAALAGAGAEAAGPAAGRSEHGVPGQTCLFNMAMIMAASAASTSRAAACCLRSALRQRGRCLASGGATPGDGEPAELRPELPIPRDPADDGEVARRATLALQKEIEEALFRAADRADRPISATAIRAAALAAVKTVPIVRCPSDNELWRLGRARGEIPTDVCSPAPPAAAAVAHPAGGLSTAHPIPPAAIPDATPSETPATTGPLDASSLGDFDASVAQALCEASHAHDSATTAPAAIAGAPATPSDVLAAPSAGTPAASGASSRRVCFNNCVGVIPANVWERHRQMIGKGQCPRMRARDWPCGPGSLEAHGAAASHASADGGGGGGGASSFPDAAVLAMVAAGQRAPGKVRRTASTGSALPGAGVAAASAGAQHYSKSMGWLSRLTGGGSGTHTPSAASSAATSAANSAAGSAAGSSTAIHALDTDSGRRGSSSGPTSAPTSPLAHLGSRLHLGGSGRERDSEHRERRPSGGSQTSDAGRTYFSESASEHARRRAPPVTGFVPALPGFSMLPLSL</sequence>
<feature type="region of interest" description="Disordered" evidence="1">
    <location>
        <begin position="286"/>
        <end position="310"/>
    </location>
</feature>
<reference evidence="4 5" key="1">
    <citation type="journal article" date="2018" name="Nat. Microbiol.">
        <title>Leveraging single-cell genomics to expand the fungal tree of life.</title>
        <authorList>
            <person name="Ahrendt S.R."/>
            <person name="Quandt C.A."/>
            <person name="Ciobanu D."/>
            <person name="Clum A."/>
            <person name="Salamov A."/>
            <person name="Andreopoulos B."/>
            <person name="Cheng J.F."/>
            <person name="Woyke T."/>
            <person name="Pelin A."/>
            <person name="Henrissat B."/>
            <person name="Reynolds N.K."/>
            <person name="Benny G.L."/>
            <person name="Smith M.E."/>
            <person name="James T.Y."/>
            <person name="Grigoriev I.V."/>
        </authorList>
    </citation>
    <scope>NUCLEOTIDE SEQUENCE [LARGE SCALE GENOMIC DNA]</scope>
    <source>
        <strain evidence="4 5">ATCC 52028</strain>
    </source>
</reference>
<feature type="region of interest" description="Disordered" evidence="1">
    <location>
        <begin position="592"/>
        <end position="624"/>
    </location>
</feature>
<feature type="region of interest" description="Disordered" evidence="1">
    <location>
        <begin position="482"/>
        <end position="509"/>
    </location>
</feature>
<protein>
    <submittedName>
        <fullName evidence="2">Uncharacterized protein</fullName>
    </submittedName>
</protein>
<organism evidence="2 4">
    <name type="scientific">Caulochytrium protostelioides</name>
    <dbReference type="NCBI Taxonomy" id="1555241"/>
    <lineage>
        <taxon>Eukaryota</taxon>
        <taxon>Fungi</taxon>
        <taxon>Fungi incertae sedis</taxon>
        <taxon>Chytridiomycota</taxon>
        <taxon>Chytridiomycota incertae sedis</taxon>
        <taxon>Chytridiomycetes</taxon>
        <taxon>Caulochytriales</taxon>
        <taxon>Caulochytriaceae</taxon>
        <taxon>Caulochytrium</taxon>
    </lineage>
</organism>
<feature type="region of interest" description="Disordered" evidence="1">
    <location>
        <begin position="21"/>
        <end position="118"/>
    </location>
</feature>
<evidence type="ECO:0000313" key="2">
    <source>
        <dbReference type="EMBL" id="RKO97389.1"/>
    </source>
</evidence>
<feature type="region of interest" description="Disordered" evidence="1">
    <location>
        <begin position="173"/>
        <end position="202"/>
    </location>
</feature>
<keyword evidence="5" id="KW-1185">Reference proteome</keyword>
<reference evidence="3" key="2">
    <citation type="submission" date="2018-04" db="EMBL/GenBank/DDBJ databases">
        <title>Leveraging single-cell genomics to expand the Fungal Tree of Life.</title>
        <authorList>
            <consortium name="DOE Joint Genome Institute"/>
            <person name="Ahrendt S.R."/>
            <person name="Quandt C.A."/>
            <person name="Ciobanu D."/>
            <person name="Clum A."/>
            <person name="Salamov A."/>
            <person name="Andreopoulos B."/>
            <person name="Cheng J.-F."/>
            <person name="Woyke T."/>
            <person name="Pelin A."/>
            <person name="Henrissat B."/>
            <person name="Benny G.L."/>
            <person name="Smith M.E."/>
            <person name="James T.Y."/>
            <person name="Grigoriev I.V."/>
        </authorList>
    </citation>
    <scope>NUCLEOTIDE SEQUENCE</scope>
    <source>
        <strain evidence="3">ATCC 52028</strain>
    </source>
</reference>
<feature type="compositionally biased region" description="Polar residues" evidence="1">
    <location>
        <begin position="891"/>
        <end position="906"/>
    </location>
</feature>
<feature type="region of interest" description="Disordered" evidence="1">
    <location>
        <begin position="375"/>
        <end position="398"/>
    </location>
</feature>
<dbReference type="AlphaFoldDB" id="A0A4P9WVM4"/>
<evidence type="ECO:0000313" key="5">
    <source>
        <dbReference type="Proteomes" id="UP000274922"/>
    </source>
</evidence>
<name>A0A4P9WVM4_9FUNG</name>
<feature type="compositionally biased region" description="Low complexity" evidence="1">
    <location>
        <begin position="79"/>
        <end position="88"/>
    </location>
</feature>
<feature type="region of interest" description="Disordered" evidence="1">
    <location>
        <begin position="728"/>
        <end position="748"/>
    </location>
</feature>
<feature type="compositionally biased region" description="Polar residues" evidence="1">
    <location>
        <begin position="91"/>
        <end position="104"/>
    </location>
</feature>
<dbReference type="EMBL" id="ML014449">
    <property type="protein sequence ID" value="RKO98406.1"/>
    <property type="molecule type" value="Genomic_DNA"/>
</dbReference>
<feature type="region of interest" description="Disordered" evidence="1">
    <location>
        <begin position="227"/>
        <end position="251"/>
    </location>
</feature>
<dbReference type="Proteomes" id="UP000268535">
    <property type="component" value="Unassembled WGS sequence"/>
</dbReference>
<feature type="compositionally biased region" description="Basic and acidic residues" evidence="1">
    <location>
        <begin position="877"/>
        <end position="889"/>
    </location>
</feature>
<feature type="compositionally biased region" description="Basic residues" evidence="1">
    <location>
        <begin position="54"/>
        <end position="64"/>
    </location>
</feature>
<feature type="compositionally biased region" description="Low complexity" evidence="1">
    <location>
        <begin position="728"/>
        <end position="739"/>
    </location>
</feature>
<feature type="compositionally biased region" description="Acidic residues" evidence="1">
    <location>
        <begin position="184"/>
        <end position="193"/>
    </location>
</feature>
<accession>A0A4P9WVM4</accession>
<feature type="compositionally biased region" description="Low complexity" evidence="1">
    <location>
        <begin position="850"/>
        <end position="873"/>
    </location>
</feature>
<evidence type="ECO:0000313" key="3">
    <source>
        <dbReference type="EMBL" id="RKO98406.1"/>
    </source>
</evidence>
<dbReference type="Proteomes" id="UP000274922">
    <property type="component" value="Unassembled WGS sequence"/>
</dbReference>
<proteinExistence type="predicted"/>
<dbReference type="EMBL" id="ML009288">
    <property type="protein sequence ID" value="RKO97389.1"/>
    <property type="molecule type" value="Genomic_DNA"/>
</dbReference>
<evidence type="ECO:0000313" key="4">
    <source>
        <dbReference type="Proteomes" id="UP000268535"/>
    </source>
</evidence>
<feature type="compositionally biased region" description="Low complexity" evidence="1">
    <location>
        <begin position="173"/>
        <end position="183"/>
    </location>
</feature>
<feature type="region of interest" description="Disordered" evidence="1">
    <location>
        <begin position="843"/>
        <end position="917"/>
    </location>
</feature>
<evidence type="ECO:0000256" key="1">
    <source>
        <dbReference type="SAM" id="MobiDB-lite"/>
    </source>
</evidence>
<gene>
    <name evidence="2" type="ORF">CAUPRSCDRAFT_10938</name>
    <name evidence="3" type="ORF">CXG81DRAFT_28759</name>
</gene>
<feature type="compositionally biased region" description="Low complexity" evidence="1">
    <location>
        <begin position="21"/>
        <end position="53"/>
    </location>
</feature>